<name>A0ABR3Q9T5_9TREE</name>
<dbReference type="GeneID" id="95983492"/>
<comment type="similarity">
    <text evidence="14">Belongs to the phosphofructokinase type A (PFKA) family. ATP-dependent PFK group I subfamily. Eukaryotic two domain clade 'E' sub-subfamily.</text>
</comment>
<comment type="catalytic activity">
    <reaction evidence="13 14 15">
        <text>beta-D-fructose 6-phosphate + ATP = beta-D-fructose 1,6-bisphosphate + ADP + H(+)</text>
        <dbReference type="Rhea" id="RHEA:16109"/>
        <dbReference type="ChEBI" id="CHEBI:15378"/>
        <dbReference type="ChEBI" id="CHEBI:30616"/>
        <dbReference type="ChEBI" id="CHEBI:32966"/>
        <dbReference type="ChEBI" id="CHEBI:57634"/>
        <dbReference type="ChEBI" id="CHEBI:456216"/>
        <dbReference type="EC" id="2.7.1.11"/>
    </reaction>
</comment>
<feature type="region of interest" description="Disordered" evidence="16">
    <location>
        <begin position="1"/>
        <end position="68"/>
    </location>
</feature>
<evidence type="ECO:0000256" key="5">
    <source>
        <dbReference type="ARBA" id="ARBA00022533"/>
    </source>
</evidence>
<gene>
    <name evidence="18" type="primary">PFK1_2</name>
    <name evidence="18" type="ORF">Q8F55_002449</name>
</gene>
<keyword evidence="6 14" id="KW-0808">Transferase</keyword>
<feature type="binding site" description="in other chain" evidence="14">
    <location>
        <begin position="362"/>
        <end position="364"/>
    </location>
    <ligand>
        <name>substrate</name>
        <note>ligand shared between dimeric partners</note>
    </ligand>
</feature>
<dbReference type="InterPro" id="IPR035966">
    <property type="entry name" value="PKF_sf"/>
</dbReference>
<dbReference type="PANTHER" id="PTHR13697:SF4">
    <property type="entry name" value="ATP-DEPENDENT 6-PHOSPHOFRUCTOKINASE"/>
    <property type="match status" value="1"/>
</dbReference>
<dbReference type="PIRSF" id="PIRSF000533">
    <property type="entry name" value="ATP_PFK_euk"/>
    <property type="match status" value="1"/>
</dbReference>
<dbReference type="RefSeq" id="XP_069211432.1">
    <property type="nucleotide sequence ID" value="XM_069351046.1"/>
</dbReference>
<feature type="binding site" evidence="14">
    <location>
        <position position="78"/>
    </location>
    <ligand>
        <name>ATP</name>
        <dbReference type="ChEBI" id="CHEBI:30616"/>
    </ligand>
</feature>
<dbReference type="PANTHER" id="PTHR13697">
    <property type="entry name" value="PHOSPHOFRUCTOKINASE"/>
    <property type="match status" value="1"/>
</dbReference>
<evidence type="ECO:0000256" key="13">
    <source>
        <dbReference type="ARBA" id="ARBA00048070"/>
    </source>
</evidence>
<organism evidence="18 19">
    <name type="scientific">Vanrija albida</name>
    <dbReference type="NCBI Taxonomy" id="181172"/>
    <lineage>
        <taxon>Eukaryota</taxon>
        <taxon>Fungi</taxon>
        <taxon>Dikarya</taxon>
        <taxon>Basidiomycota</taxon>
        <taxon>Agaricomycotina</taxon>
        <taxon>Tremellomycetes</taxon>
        <taxon>Trichosporonales</taxon>
        <taxon>Trichosporonaceae</taxon>
        <taxon>Vanrija</taxon>
    </lineage>
</organism>
<dbReference type="InterPro" id="IPR015912">
    <property type="entry name" value="Phosphofructokinase_CS"/>
</dbReference>
<comment type="subcellular location">
    <subcellularLocation>
        <location evidence="2 14">Cytoplasm</location>
    </subcellularLocation>
</comment>
<keyword evidence="9 14" id="KW-0418">Kinase</keyword>
<feature type="domain" description="Phosphofructokinase" evidence="17">
    <location>
        <begin position="559"/>
        <end position="851"/>
    </location>
</feature>
<evidence type="ECO:0000313" key="19">
    <source>
        <dbReference type="Proteomes" id="UP001565368"/>
    </source>
</evidence>
<comment type="cofactor">
    <cofactor evidence="1 14">
        <name>Mg(2+)</name>
        <dbReference type="ChEBI" id="CHEBI:18420"/>
    </cofactor>
</comment>
<feature type="binding site" evidence="14">
    <location>
        <position position="820"/>
    </location>
    <ligand>
        <name>beta-D-fructose 2,6-bisphosphate</name>
        <dbReference type="ChEBI" id="CHEBI:58579"/>
        <note>allosteric activator; ligand shared between dimeric partners</note>
    </ligand>
</feature>
<feature type="binding site" description="in other chain" evidence="14">
    <location>
        <begin position="453"/>
        <end position="456"/>
    </location>
    <ligand>
        <name>substrate</name>
        <note>ligand shared between dimeric partners</note>
    </ligand>
</feature>
<comment type="pathway">
    <text evidence="3 14 15">Carbohydrate degradation; glycolysis; D-glyceraldehyde 3-phosphate and glycerone phosphate from D-glucose: step 3/4.</text>
</comment>
<feature type="binding site" description="in other chain" evidence="14">
    <location>
        <begin position="685"/>
        <end position="689"/>
    </location>
    <ligand>
        <name>beta-D-fructose 2,6-bisphosphate</name>
        <dbReference type="ChEBI" id="CHEBI:58579"/>
        <note>allosteric activator; ligand shared between dimeric partners</note>
    </ligand>
</feature>
<evidence type="ECO:0000256" key="10">
    <source>
        <dbReference type="ARBA" id="ARBA00022840"/>
    </source>
</evidence>
<feature type="region of interest" description="N-terminal catalytic PFK domain 1" evidence="14">
    <location>
        <begin position="1"/>
        <end position="545"/>
    </location>
</feature>
<dbReference type="PRINTS" id="PR00476">
    <property type="entry name" value="PHFRCTKINASE"/>
</dbReference>
<keyword evidence="19" id="KW-1185">Reference proteome</keyword>
<feature type="binding site" evidence="14">
    <location>
        <begin position="272"/>
        <end position="275"/>
    </location>
    <ligand>
        <name>ATP</name>
        <dbReference type="ChEBI" id="CHEBI:30616"/>
    </ligand>
</feature>
<feature type="binding site" description="in other chain" evidence="14">
    <location>
        <begin position="318"/>
        <end position="320"/>
    </location>
    <ligand>
        <name>substrate</name>
        <note>ligand shared between dimeric partners</note>
    </ligand>
</feature>
<feature type="binding site" description="in other chain" evidence="14">
    <location>
        <position position="628"/>
    </location>
    <ligand>
        <name>beta-D-fructose 2,6-bisphosphate</name>
        <dbReference type="ChEBI" id="CHEBI:58579"/>
        <note>allosteric activator; ligand shared between dimeric partners</note>
    </ligand>
</feature>
<dbReference type="SUPFAM" id="SSF53784">
    <property type="entry name" value="Phosphofructokinase"/>
    <property type="match status" value="3"/>
</dbReference>
<evidence type="ECO:0000256" key="8">
    <source>
        <dbReference type="ARBA" id="ARBA00022741"/>
    </source>
</evidence>
<keyword evidence="5 14" id="KW-0021">Allosteric enzyme</keyword>
<accession>A0ABR3Q9T5</accession>
<feature type="region of interest" description="C-terminal regulatory PFK domain 2" evidence="14">
    <location>
        <begin position="559"/>
        <end position="935"/>
    </location>
</feature>
<feature type="binding site" evidence="14">
    <location>
        <begin position="242"/>
        <end position="243"/>
    </location>
    <ligand>
        <name>ATP</name>
        <dbReference type="ChEBI" id="CHEBI:30616"/>
    </ligand>
</feature>
<keyword evidence="12 14" id="KW-0324">Glycolysis</keyword>
<feature type="binding site" evidence="14">
    <location>
        <position position="355"/>
    </location>
    <ligand>
        <name>substrate</name>
        <note>ligand shared between dimeric partners</note>
    </ligand>
</feature>
<proteinExistence type="inferred from homology"/>
<feature type="compositionally biased region" description="Basic and acidic residues" evidence="16">
    <location>
        <begin position="27"/>
        <end position="40"/>
    </location>
</feature>
<dbReference type="GO" id="GO:0003872">
    <property type="term" value="F:6-phosphofructokinase activity"/>
    <property type="evidence" value="ECO:0007669"/>
    <property type="project" value="UniProtKB-EC"/>
</dbReference>
<comment type="similarity">
    <text evidence="15">Belongs to the phosphofructokinase type A (PFKA) family. ATP-dependent PFK group I subfamily. Eukaryotic two domain clade "E" sub-subfamily.</text>
</comment>
<evidence type="ECO:0000256" key="7">
    <source>
        <dbReference type="ARBA" id="ARBA00022723"/>
    </source>
</evidence>
<comment type="caution">
    <text evidence="14">Lacks conserved residue(s) required for the propagation of feature annotation.</text>
</comment>
<comment type="subunit">
    <text evidence="14">Homotetramer.</text>
</comment>
<dbReference type="NCBIfam" id="TIGR02478">
    <property type="entry name" value="6PF1K_euk"/>
    <property type="match status" value="1"/>
</dbReference>
<evidence type="ECO:0000256" key="2">
    <source>
        <dbReference type="ARBA" id="ARBA00004496"/>
    </source>
</evidence>
<evidence type="ECO:0000256" key="1">
    <source>
        <dbReference type="ARBA" id="ARBA00001946"/>
    </source>
</evidence>
<comment type="caution">
    <text evidence="18">The sequence shown here is derived from an EMBL/GenBank/DDBJ whole genome shotgun (WGS) entry which is preliminary data.</text>
</comment>
<dbReference type="Gene3D" id="3.40.50.460">
    <property type="entry name" value="Phosphofructokinase domain"/>
    <property type="match status" value="2"/>
</dbReference>
<evidence type="ECO:0000256" key="4">
    <source>
        <dbReference type="ARBA" id="ARBA00022490"/>
    </source>
</evidence>
<feature type="domain" description="Phosphofructokinase" evidence="17">
    <location>
        <begin position="218"/>
        <end position="479"/>
    </location>
</feature>
<feature type="domain" description="Phosphofructokinase" evidence="17">
    <location>
        <begin position="70"/>
        <end position="117"/>
    </location>
</feature>
<dbReference type="InterPro" id="IPR022953">
    <property type="entry name" value="ATP_PFK"/>
</dbReference>
<keyword evidence="7 14" id="KW-0479">Metal-binding</keyword>
<evidence type="ECO:0000256" key="3">
    <source>
        <dbReference type="ARBA" id="ARBA00004679"/>
    </source>
</evidence>
<feature type="binding site" evidence="14">
    <location>
        <position position="273"/>
    </location>
    <ligand>
        <name>Mg(2+)</name>
        <dbReference type="ChEBI" id="CHEBI:18420"/>
        <note>catalytic</note>
    </ligand>
</feature>
<dbReference type="PROSITE" id="PS00433">
    <property type="entry name" value="PHOSPHOFRUCTOKINASE"/>
    <property type="match status" value="2"/>
</dbReference>
<evidence type="ECO:0000313" key="18">
    <source>
        <dbReference type="EMBL" id="KAL1411488.1"/>
    </source>
</evidence>
<keyword evidence="10 14" id="KW-0067">ATP-binding</keyword>
<feature type="binding site" evidence="14">
    <location>
        <position position="723"/>
    </location>
    <ligand>
        <name>beta-D-fructose 2,6-bisphosphate</name>
        <dbReference type="ChEBI" id="CHEBI:58579"/>
        <note>allosteric activator; ligand shared between dimeric partners</note>
    </ligand>
</feature>
<keyword evidence="11 14" id="KW-0460">Magnesium</keyword>
<feature type="binding site" description="in other chain" evidence="14">
    <location>
        <position position="905"/>
    </location>
    <ligand>
        <name>beta-D-fructose 2,6-bisphosphate</name>
        <dbReference type="ChEBI" id="CHEBI:58579"/>
        <note>allosteric activator; ligand shared between dimeric partners</note>
    </ligand>
</feature>
<comment type="activity regulation">
    <text evidence="14">Allosterically activated by ADP, AMP, or fructose 2,6-bisphosphate, and allosterically inhibited by ATP or citrate.</text>
</comment>
<feature type="binding site" description="in other chain" evidence="14">
    <location>
        <begin position="730"/>
        <end position="732"/>
    </location>
    <ligand>
        <name>beta-D-fructose 2,6-bisphosphate</name>
        <dbReference type="ChEBI" id="CHEBI:58579"/>
        <note>allosteric activator; ligand shared between dimeric partners</note>
    </ligand>
</feature>
<feature type="binding site" evidence="14">
    <location>
        <position position="447"/>
    </location>
    <ligand>
        <name>substrate</name>
        <note>ligand shared between dimeric partners</note>
    </ligand>
</feature>
<keyword evidence="8 14" id="KW-0547">Nucleotide-binding</keyword>
<evidence type="ECO:0000256" key="6">
    <source>
        <dbReference type="ARBA" id="ARBA00022679"/>
    </source>
</evidence>
<dbReference type="InterPro" id="IPR000023">
    <property type="entry name" value="Phosphofructokinase_dom"/>
</dbReference>
<evidence type="ECO:0000256" key="12">
    <source>
        <dbReference type="ARBA" id="ARBA00023152"/>
    </source>
</evidence>
<dbReference type="Gene3D" id="3.40.50.450">
    <property type="match status" value="3"/>
</dbReference>
<evidence type="ECO:0000256" key="11">
    <source>
        <dbReference type="ARBA" id="ARBA00022842"/>
    </source>
</evidence>
<feature type="binding site" description="in other chain" evidence="14">
    <location>
        <position position="419"/>
    </location>
    <ligand>
        <name>substrate</name>
        <note>ligand shared between dimeric partners</note>
    </ligand>
</feature>
<dbReference type="EMBL" id="JBBXJM010000002">
    <property type="protein sequence ID" value="KAL1411488.1"/>
    <property type="molecule type" value="Genomic_DNA"/>
</dbReference>
<feature type="active site" description="Proton acceptor" evidence="14">
    <location>
        <position position="320"/>
    </location>
</feature>
<dbReference type="Proteomes" id="UP001565368">
    <property type="component" value="Unassembled WGS sequence"/>
</dbReference>
<evidence type="ECO:0000256" key="16">
    <source>
        <dbReference type="SAM" id="MobiDB-lite"/>
    </source>
</evidence>
<dbReference type="EC" id="2.7.1.11" evidence="14"/>
<dbReference type="HAMAP" id="MF_03184">
    <property type="entry name" value="Phosphofructokinase_I_E"/>
    <property type="match status" value="1"/>
</dbReference>
<sequence>MPHQELNITDSEQNNTDADLELELAPEPEHQQHEQQHEMTHAPVHVVPPSESAAEHGAAPPKARGKRTRKIAVLTSGGDSAGMNAAVRAVVRQGIARGCETYIIREGWEGLVRGNATEPTPAVSRRPSAAPSPAFGPKSVGFAGLSALDLGARAHEPAAADPKAIAPLADAPLSFGYGGLLRDGAGEGDPDEVAAAFAGHETVEAEEDDGGKTLKGRYIVRVGWDDVRGWLGEGGTLIGSSRCPSFRTREGRLKAAHNLIRYGIDCLAVCGGDGSLTGADKLRGEWPSLLSELHANGDIDDDQLEAYRYLNIVGLVGSIDNDMSMTDLTIGADTALHRICEAVDSISSTASSHSRAFVIEVMGRHCGWLALMAGVATGADFIFIPEHPPTSDNWEKEMCDVLHQHRRIGKRKSIVIVAEGALDRNLKPIKAEHVKQVLVEQLGLDTRVTTLGHTQRGGSPSAFDRILPTLQGVKAVEALLEATPETPSYMIGIQENKITKVPLLEAVAKTQAVAAAIESKDFALAMSYRDSEFRDMLEAFQVSSSLRTTDHLPENQRLRVGIIHVGAPAGGMNAATRQAVRYCHNRGHVPVAIYNGFDGLLEDNVAELSWLRVDNWNTRGGSELGTNRTLPSIDLGGVAAALQRHAIDALLLIGGFEAYSSILSLEKARKDYPSLHIPMIHLPATLSNNVPLTDFSLGSDTSLNALVVACDAIKQSASASRNRVFVVETQGGMSGYIATLGALAVGAVLLYTPEEGISLRRLLDDVDFLKERYALDERGKSEGRLVIKSEKASSVYTTEFITKIFKEEGQEAGQELFDARSAQLGHTLQGGVPSPLDRCRAARLSLLSMQFLEKHAHPNSQAFHGRRKPGSDAAPDTAVMIAIQRSKIVFASMDNVQRHSDMRLRRGTDVWWSGIKHLAEVMGGRAGLVQDGRRA</sequence>
<keyword evidence="4 14" id="KW-0963">Cytoplasm</keyword>
<comment type="function">
    <text evidence="14">Catalyzes the phosphorylation of D-fructose 6-phosphate to fructose 1,6-bisphosphate by ATP, the first committing step of glycolysis.</text>
</comment>
<reference evidence="18 19" key="1">
    <citation type="submission" date="2023-08" db="EMBL/GenBank/DDBJ databases">
        <title>Annotated Genome Sequence of Vanrija albida AlHP1.</title>
        <authorList>
            <person name="Herzog R."/>
        </authorList>
    </citation>
    <scope>NUCLEOTIDE SEQUENCE [LARGE SCALE GENOMIC DNA]</scope>
    <source>
        <strain evidence="18 19">AlHP1</strain>
    </source>
</reference>
<evidence type="ECO:0000256" key="15">
    <source>
        <dbReference type="PIRNR" id="PIRNR000533"/>
    </source>
</evidence>
<dbReference type="InterPro" id="IPR009161">
    <property type="entry name" value="6-Pfructokinase_euk"/>
</dbReference>
<feature type="binding site" description="in other chain" evidence="14">
    <location>
        <position position="790"/>
    </location>
    <ligand>
        <name>beta-D-fructose 2,6-bisphosphate</name>
        <dbReference type="ChEBI" id="CHEBI:58579"/>
        <note>allosteric activator; ligand shared between dimeric partners</note>
    </ligand>
</feature>
<dbReference type="Pfam" id="PF00365">
    <property type="entry name" value="PFK"/>
    <property type="match status" value="3"/>
</dbReference>
<evidence type="ECO:0000256" key="9">
    <source>
        <dbReference type="ARBA" id="ARBA00022777"/>
    </source>
</evidence>
<evidence type="ECO:0000259" key="17">
    <source>
        <dbReference type="Pfam" id="PF00365"/>
    </source>
</evidence>
<feature type="compositionally biased region" description="Polar residues" evidence="16">
    <location>
        <begin position="1"/>
        <end position="16"/>
    </location>
</feature>
<protein>
    <recommendedName>
        <fullName evidence="14">ATP-dependent 6-phosphofructokinase</fullName>
        <shortName evidence="14">ATP-PFK</shortName>
        <shortName evidence="14">Phosphofructokinase</shortName>
        <ecNumber evidence="14">2.7.1.11</ecNumber>
    </recommendedName>
    <alternativeName>
        <fullName evidence="14">Phosphohexokinase</fullName>
    </alternativeName>
</protein>
<evidence type="ECO:0000256" key="14">
    <source>
        <dbReference type="HAMAP-Rule" id="MF_03184"/>
    </source>
</evidence>